<dbReference type="Gene3D" id="3.40.50.1820">
    <property type="entry name" value="alpha/beta hydrolase"/>
    <property type="match status" value="1"/>
</dbReference>
<name>A0A653IF39_9BACL</name>
<proteinExistence type="predicted"/>
<evidence type="ECO:0000259" key="3">
    <source>
        <dbReference type="Pfam" id="PF12146"/>
    </source>
</evidence>
<gene>
    <name evidence="4" type="primary">est</name>
    <name evidence="4" type="ORF">EXIGUO9Y_350002</name>
</gene>
<reference evidence="4 5" key="1">
    <citation type="submission" date="2019-10" db="EMBL/GenBank/DDBJ databases">
        <authorList>
            <person name="Karimi E."/>
        </authorList>
    </citation>
    <scope>NUCLEOTIDE SEQUENCE [LARGE SCALE GENOMIC DNA]</scope>
    <source>
        <strain evidence="4">Exiguobacterium sp. 9Y</strain>
    </source>
</reference>
<dbReference type="Proteomes" id="UP000439752">
    <property type="component" value="Unassembled WGS sequence"/>
</dbReference>
<feature type="active site" description="Nucleophile" evidence="1">
    <location>
        <position position="95"/>
    </location>
</feature>
<dbReference type="PANTHER" id="PTHR11614">
    <property type="entry name" value="PHOSPHOLIPASE-RELATED"/>
    <property type="match status" value="1"/>
</dbReference>
<dbReference type="InterPro" id="IPR022742">
    <property type="entry name" value="Hydrolase_4"/>
</dbReference>
<feature type="active site" description="Charge relay system" evidence="1">
    <location>
        <position position="223"/>
    </location>
</feature>
<evidence type="ECO:0000313" key="5">
    <source>
        <dbReference type="Proteomes" id="UP000439752"/>
    </source>
</evidence>
<accession>A0A653IF39</accession>
<evidence type="ECO:0000256" key="2">
    <source>
        <dbReference type="PIRSR" id="PIRSR017388-3"/>
    </source>
</evidence>
<dbReference type="PIRSF" id="PIRSF017388">
    <property type="entry name" value="Esterase_lipase"/>
    <property type="match status" value="1"/>
</dbReference>
<dbReference type="AlphaFoldDB" id="A0A653IF39"/>
<evidence type="ECO:0000313" key="4">
    <source>
        <dbReference type="EMBL" id="VWX37705.1"/>
    </source>
</evidence>
<sequence>MVIKLSPLKPVYYEGGERAVLLLHSFTSNPNDMKPLGRYLQQNQYSCYAPVLSGHSLPAEDLLTYGPADWWQNVRDAYQLLQDKGFEKIAVVGLSLGGVLALKLGQQLQVNGIVTLSVPMYKKAGSLQKRLFYYANRYKQIEGKEDKQIQSEMEALRHLPVDSLVDFEQLVNQTRDNLAQIDSPIRILYGELDAPLYKESAEEIFNRVASEQKSVKGFSQSKHLMTLGQDRNDINEEILTFLNELTW</sequence>
<dbReference type="EMBL" id="CABWKQ010000029">
    <property type="protein sequence ID" value="VWX37705.1"/>
    <property type="molecule type" value="Genomic_DNA"/>
</dbReference>
<feature type="active site" description="Charge relay system" evidence="1">
    <location>
        <position position="193"/>
    </location>
</feature>
<dbReference type="GO" id="GO:0106435">
    <property type="term" value="F:carboxylesterase activity"/>
    <property type="evidence" value="ECO:0007669"/>
    <property type="project" value="UniProtKB-EC"/>
</dbReference>
<feature type="site" description="Important for substrate specificity" evidence="2">
    <location>
        <position position="141"/>
    </location>
</feature>
<evidence type="ECO:0000256" key="1">
    <source>
        <dbReference type="PIRSR" id="PIRSR017388-1"/>
    </source>
</evidence>
<organism evidence="4 5">
    <name type="scientific">Exiguobacterium oxidotolerans</name>
    <dbReference type="NCBI Taxonomy" id="223958"/>
    <lineage>
        <taxon>Bacteria</taxon>
        <taxon>Bacillati</taxon>
        <taxon>Bacillota</taxon>
        <taxon>Bacilli</taxon>
        <taxon>Bacillales</taxon>
        <taxon>Bacillales Family XII. Incertae Sedis</taxon>
        <taxon>Exiguobacterium</taxon>
    </lineage>
</organism>
<dbReference type="InterPro" id="IPR051044">
    <property type="entry name" value="MAG_DAG_Lipase"/>
</dbReference>
<feature type="domain" description="Serine aminopeptidase S33" evidence="3">
    <location>
        <begin position="18"/>
        <end position="226"/>
    </location>
</feature>
<dbReference type="Pfam" id="PF12146">
    <property type="entry name" value="Hydrolase_4"/>
    <property type="match status" value="1"/>
</dbReference>
<keyword evidence="4" id="KW-0378">Hydrolase</keyword>
<dbReference type="EC" id="3.1.1.1" evidence="4"/>
<protein>
    <submittedName>
        <fullName evidence="4">Carboxylesterase</fullName>
        <ecNumber evidence="4">3.1.1.1</ecNumber>
    </submittedName>
</protein>
<dbReference type="SUPFAM" id="SSF53474">
    <property type="entry name" value="alpha/beta-Hydrolases"/>
    <property type="match status" value="1"/>
</dbReference>
<keyword evidence="5" id="KW-1185">Reference proteome</keyword>
<dbReference type="InterPro" id="IPR012354">
    <property type="entry name" value="Esterase_lipase"/>
</dbReference>
<dbReference type="RefSeq" id="WP_236550049.1">
    <property type="nucleotide sequence ID" value="NZ_LR732312.1"/>
</dbReference>
<dbReference type="InterPro" id="IPR029058">
    <property type="entry name" value="AB_hydrolase_fold"/>
</dbReference>